<dbReference type="EMBL" id="JBHMEC010000001">
    <property type="protein sequence ID" value="MFB9148241.1"/>
    <property type="molecule type" value="Genomic_DNA"/>
</dbReference>
<dbReference type="RefSeq" id="WP_377065968.1">
    <property type="nucleotide sequence ID" value="NZ_JBHMEC010000001.1"/>
</dbReference>
<name>A0ABV5HWM4_9RHOB</name>
<feature type="region of interest" description="Disordered" evidence="1">
    <location>
        <begin position="52"/>
        <end position="84"/>
    </location>
</feature>
<feature type="chain" id="PRO_5045179362" evidence="2">
    <location>
        <begin position="33"/>
        <end position="289"/>
    </location>
</feature>
<keyword evidence="4" id="KW-1185">Reference proteome</keyword>
<comment type="caution">
    <text evidence="3">The sequence shown here is derived from an EMBL/GenBank/DDBJ whole genome shotgun (WGS) entry which is preliminary data.</text>
</comment>
<evidence type="ECO:0000313" key="4">
    <source>
        <dbReference type="Proteomes" id="UP001589670"/>
    </source>
</evidence>
<sequence length="289" mass="29809">MTDQSKPRSVTVRRTLTLGTVLAGVAATGAAAAGERGSAVATDQAQIILAQAQAQAEGEGEGVASGGEGEDEGESEARAGLADPQQRLQRDLSFMEGHLRAGLALYEAGDQDAARTHMGHPIKEKYAAVADPLAAMDKGAMRDRIVAIAEAAESGAPLDEVRAAFDAARAMMEEVRATMSPADQVMGLAALTRVAGAEYTVAVAGGEVSNLHEYQDAWGFLRVVETEARQMADSTDAGISAAGRDILDHLKATDAAFGDLRGGGDFTMDPSILMGAAARIELTGLGLQG</sequence>
<accession>A0ABV5HWM4</accession>
<dbReference type="Proteomes" id="UP001589670">
    <property type="component" value="Unassembled WGS sequence"/>
</dbReference>
<evidence type="ECO:0000256" key="2">
    <source>
        <dbReference type="SAM" id="SignalP"/>
    </source>
</evidence>
<evidence type="ECO:0000313" key="3">
    <source>
        <dbReference type="EMBL" id="MFB9148241.1"/>
    </source>
</evidence>
<proteinExistence type="predicted"/>
<dbReference type="PROSITE" id="PS51318">
    <property type="entry name" value="TAT"/>
    <property type="match status" value="1"/>
</dbReference>
<feature type="signal peptide" evidence="2">
    <location>
        <begin position="1"/>
        <end position="32"/>
    </location>
</feature>
<keyword evidence="2" id="KW-0732">Signal</keyword>
<organism evidence="3 4">
    <name type="scientific">Roseovarius ramblicola</name>
    <dbReference type="NCBI Taxonomy" id="2022336"/>
    <lineage>
        <taxon>Bacteria</taxon>
        <taxon>Pseudomonadati</taxon>
        <taxon>Pseudomonadota</taxon>
        <taxon>Alphaproteobacteria</taxon>
        <taxon>Rhodobacterales</taxon>
        <taxon>Roseobacteraceae</taxon>
        <taxon>Roseovarius</taxon>
    </lineage>
</organism>
<dbReference type="InterPro" id="IPR006311">
    <property type="entry name" value="TAT_signal"/>
</dbReference>
<gene>
    <name evidence="3" type="ORF">ACFFU4_00575</name>
</gene>
<evidence type="ECO:0000256" key="1">
    <source>
        <dbReference type="SAM" id="MobiDB-lite"/>
    </source>
</evidence>
<protein>
    <submittedName>
        <fullName evidence="3">Uncharacterized protein</fullName>
    </submittedName>
</protein>
<reference evidence="3 4" key="1">
    <citation type="submission" date="2024-09" db="EMBL/GenBank/DDBJ databases">
        <authorList>
            <person name="Sun Q."/>
            <person name="Mori K."/>
        </authorList>
    </citation>
    <scope>NUCLEOTIDE SEQUENCE [LARGE SCALE GENOMIC DNA]</scope>
    <source>
        <strain evidence="3 4">CECT 9424</strain>
    </source>
</reference>